<reference evidence="3" key="1">
    <citation type="submission" date="2023-12" db="EMBL/GenBank/DDBJ databases">
        <title>Novel isolates from deep terrestrial aquifers shed light on the physiology and ecology of the class Limnochordia.</title>
        <authorList>
            <person name="Karnachuk O.V."/>
            <person name="Lukina A.P."/>
            <person name="Avakyan M.R."/>
            <person name="Kadnikov V."/>
            <person name="Begmatov S."/>
            <person name="Beletsky A.V."/>
            <person name="Mardanov A.V."/>
            <person name="Ravin N.V."/>
        </authorList>
    </citation>
    <scope>NUCLEOTIDE SEQUENCE [LARGE SCALE GENOMIC DNA]</scope>
    <source>
        <strain evidence="3">LN</strain>
    </source>
</reference>
<evidence type="ECO:0000313" key="2">
    <source>
        <dbReference type="EMBL" id="WRP13676.1"/>
    </source>
</evidence>
<protein>
    <submittedName>
        <fullName evidence="2">ROK family protein</fullName>
    </submittedName>
</protein>
<dbReference type="PANTHER" id="PTHR18964:SF173">
    <property type="entry name" value="GLUCOKINASE"/>
    <property type="match status" value="1"/>
</dbReference>
<dbReference type="InterPro" id="IPR000600">
    <property type="entry name" value="ROK"/>
</dbReference>
<dbReference type="EMBL" id="CP141614">
    <property type="protein sequence ID" value="WRP13676.1"/>
    <property type="molecule type" value="Genomic_DNA"/>
</dbReference>
<organism evidence="2 3">
    <name type="scientific">Geochorda subterranea</name>
    <dbReference type="NCBI Taxonomy" id="3109564"/>
    <lineage>
        <taxon>Bacteria</taxon>
        <taxon>Bacillati</taxon>
        <taxon>Bacillota</taxon>
        <taxon>Limnochordia</taxon>
        <taxon>Limnochordales</taxon>
        <taxon>Geochordaceae</taxon>
        <taxon>Geochorda</taxon>
    </lineage>
</organism>
<evidence type="ECO:0000256" key="1">
    <source>
        <dbReference type="ARBA" id="ARBA00006479"/>
    </source>
</evidence>
<dbReference type="Proteomes" id="UP001333102">
    <property type="component" value="Chromosome"/>
</dbReference>
<name>A0ABZ1BLI0_9FIRM</name>
<sequence>MSRASCRVIGVDVGGSNVRAALFEGLERRGEVVVRPTPERAGAVLDAVCDAVRAVVELHALAPAEVRAVGVGFPGVLDPVRGVSVQAGNLRGWRGGPVAGPLEASLGWPVAVDNDVRAGAYGELRAGAAMDVDDVVYVSIGTGVGGAVFVGGRPCLGSGFAAGELGHMVLDASAGGAACRCGQTGHVEALLSGYAIEAAAHAATGRRWRASEALLAGREGAPGLDELYRSVVRYLALFLATVVAVLDPQRIVVGGGLGTHPAYPVEAACNALQRLAPAWVARDARVVRARLGPWSGLTGAAVLALRRAGCEQDA</sequence>
<dbReference type="Gene3D" id="3.30.420.40">
    <property type="match status" value="2"/>
</dbReference>
<dbReference type="InterPro" id="IPR043129">
    <property type="entry name" value="ATPase_NBD"/>
</dbReference>
<comment type="similarity">
    <text evidence="1">Belongs to the ROK (NagC/XylR) family.</text>
</comment>
<keyword evidence="3" id="KW-1185">Reference proteome</keyword>
<dbReference type="PROSITE" id="PS01125">
    <property type="entry name" value="ROK"/>
    <property type="match status" value="1"/>
</dbReference>
<dbReference type="InterPro" id="IPR049874">
    <property type="entry name" value="ROK_cs"/>
</dbReference>
<proteinExistence type="inferred from homology"/>
<accession>A0ABZ1BLI0</accession>
<gene>
    <name evidence="2" type="ORF">VLY81_09495</name>
</gene>
<dbReference type="RefSeq" id="WP_324667921.1">
    <property type="nucleotide sequence ID" value="NZ_CP141614.1"/>
</dbReference>
<dbReference type="Pfam" id="PF00480">
    <property type="entry name" value="ROK"/>
    <property type="match status" value="1"/>
</dbReference>
<evidence type="ECO:0000313" key="3">
    <source>
        <dbReference type="Proteomes" id="UP001333102"/>
    </source>
</evidence>
<dbReference type="SUPFAM" id="SSF53067">
    <property type="entry name" value="Actin-like ATPase domain"/>
    <property type="match status" value="1"/>
</dbReference>
<dbReference type="PANTHER" id="PTHR18964">
    <property type="entry name" value="ROK (REPRESSOR, ORF, KINASE) FAMILY"/>
    <property type="match status" value="1"/>
</dbReference>
<dbReference type="CDD" id="cd23763">
    <property type="entry name" value="ASKHA_ATPase_ROK"/>
    <property type="match status" value="1"/>
</dbReference>